<reference evidence="1 2" key="1">
    <citation type="submission" date="2018-01" db="EMBL/GenBank/DDBJ databases">
        <authorList>
            <person name="Clerissi C."/>
        </authorList>
    </citation>
    <scope>NUCLEOTIDE SEQUENCE [LARGE SCALE GENOMIC DNA]</scope>
    <source>
        <strain evidence="1">Cupriavidus taiwanensis SWF 66322</strain>
        <plasmid evidence="2">cbm2636_mp</plasmid>
    </source>
</reference>
<keyword evidence="1" id="KW-0614">Plasmid</keyword>
<evidence type="ECO:0000313" key="2">
    <source>
        <dbReference type="Proteomes" id="UP000254259"/>
    </source>
</evidence>
<dbReference type="EMBL" id="LT984814">
    <property type="protein sequence ID" value="SPD67394.1"/>
    <property type="molecule type" value="Genomic_DNA"/>
</dbReference>
<name>A0A9Q7UZA3_9BURK</name>
<evidence type="ECO:0000313" key="1">
    <source>
        <dbReference type="EMBL" id="SPD67394.1"/>
    </source>
</evidence>
<proteinExistence type="predicted"/>
<accession>A0A9Q7UZA3</accession>
<protein>
    <submittedName>
        <fullName evidence="1">Uncharacterized protein</fullName>
    </submittedName>
</protein>
<geneLocation type="plasmid" evidence="2">
    <name>cbm2636_mp</name>
</geneLocation>
<dbReference type="AlphaFoldDB" id="A0A9Q7UZA3"/>
<dbReference type="Proteomes" id="UP000254259">
    <property type="component" value="Plasmid CBM2636_mp"/>
</dbReference>
<gene>
    <name evidence="1" type="ORF">CBM2636_MP20244</name>
</gene>
<sequence length="49" mass="5477">MLQEPLNSAIRLIFSSISFRKSKLSIDQRKSSAYISPNKQFSGTPCSTL</sequence>
<organism evidence="1 2">
    <name type="scientific">Cupriavidus taiwanensis</name>
    <dbReference type="NCBI Taxonomy" id="164546"/>
    <lineage>
        <taxon>Bacteria</taxon>
        <taxon>Pseudomonadati</taxon>
        <taxon>Pseudomonadota</taxon>
        <taxon>Betaproteobacteria</taxon>
        <taxon>Burkholderiales</taxon>
        <taxon>Burkholderiaceae</taxon>
        <taxon>Cupriavidus</taxon>
    </lineage>
</organism>